<evidence type="ECO:0000313" key="2">
    <source>
        <dbReference type="Proteomes" id="UP001197214"/>
    </source>
</evidence>
<comment type="caution">
    <text evidence="1">The sequence shown here is derived from an EMBL/GenBank/DDBJ whole genome shotgun (WGS) entry which is preliminary data.</text>
</comment>
<organism evidence="1 2">
    <name type="scientific">Stakelama flava</name>
    <dbReference type="NCBI Taxonomy" id="2860338"/>
    <lineage>
        <taxon>Bacteria</taxon>
        <taxon>Pseudomonadati</taxon>
        <taxon>Pseudomonadota</taxon>
        <taxon>Alphaproteobacteria</taxon>
        <taxon>Sphingomonadales</taxon>
        <taxon>Sphingomonadaceae</taxon>
        <taxon>Stakelama</taxon>
    </lineage>
</organism>
<dbReference type="Pfam" id="PF04364">
    <property type="entry name" value="DNA_pol3_chi"/>
    <property type="match status" value="1"/>
</dbReference>
<accession>A0ABS6XL33</accession>
<name>A0ABS6XL33_9SPHN</name>
<dbReference type="RefSeq" id="WP_219238036.1">
    <property type="nucleotide sequence ID" value="NZ_JAHWZX010000006.1"/>
</dbReference>
<dbReference type="InterPro" id="IPR007459">
    <property type="entry name" value="DNA_pol3_chi"/>
</dbReference>
<keyword evidence="2" id="KW-1185">Reference proteome</keyword>
<sequence length="146" mass="16391">MKVDFYHLTLSPVDRVLPRIAEKVLQTGERLLVVAAEPDRREALDKLLWSYSHVSFLPHARAGGAHDAQQPVLIAETVKAPNGATNIAIADNVWREGALQFARVFHFFDADNIAAARDAWKSLAGREDIERRYWQQTESGGWKQAA</sequence>
<evidence type="ECO:0000313" key="1">
    <source>
        <dbReference type="EMBL" id="MBW4330920.1"/>
    </source>
</evidence>
<dbReference type="NCBIfam" id="NF004347">
    <property type="entry name" value="PRK05728.1-4"/>
    <property type="match status" value="1"/>
</dbReference>
<proteinExistence type="predicted"/>
<protein>
    <submittedName>
        <fullName evidence="1">DNA polymerase III subunit chi</fullName>
        <ecNumber evidence="1">2.7.7.7</ecNumber>
    </submittedName>
</protein>
<keyword evidence="1" id="KW-0548">Nucleotidyltransferase</keyword>
<gene>
    <name evidence="1" type="ORF">KY084_08530</name>
</gene>
<dbReference type="PANTHER" id="PTHR38767:SF1">
    <property type="entry name" value="DNA POLYMERASE III SUBUNIT CHI"/>
    <property type="match status" value="1"/>
</dbReference>
<dbReference type="PANTHER" id="PTHR38767">
    <property type="entry name" value="DNA POLYMERASE III SUBUNIT CHI"/>
    <property type="match status" value="1"/>
</dbReference>
<dbReference type="EMBL" id="JAHWZX010000006">
    <property type="protein sequence ID" value="MBW4330920.1"/>
    <property type="molecule type" value="Genomic_DNA"/>
</dbReference>
<dbReference type="GO" id="GO:0003887">
    <property type="term" value="F:DNA-directed DNA polymerase activity"/>
    <property type="evidence" value="ECO:0007669"/>
    <property type="project" value="UniProtKB-EC"/>
</dbReference>
<keyword evidence="1" id="KW-0808">Transferase</keyword>
<dbReference type="EC" id="2.7.7.7" evidence="1"/>
<dbReference type="Proteomes" id="UP001197214">
    <property type="component" value="Unassembled WGS sequence"/>
</dbReference>
<reference evidence="1 2" key="1">
    <citation type="submission" date="2021-07" db="EMBL/GenBank/DDBJ databases">
        <title>Stakelama flava sp. nov., a novel endophytic bacterium isolated from branch of Kandelia candel.</title>
        <authorList>
            <person name="Tuo L."/>
        </authorList>
    </citation>
    <scope>NUCLEOTIDE SEQUENCE [LARGE SCALE GENOMIC DNA]</scope>
    <source>
        <strain evidence="1 2">CBK3Z-3</strain>
    </source>
</reference>